<gene>
    <name evidence="3" type="ORF">FC093_06055</name>
</gene>
<comment type="caution">
    <text evidence="3">The sequence shown here is derived from an EMBL/GenBank/DDBJ whole genome shotgun (WGS) entry which is preliminary data.</text>
</comment>
<dbReference type="Proteomes" id="UP000305848">
    <property type="component" value="Unassembled WGS sequence"/>
</dbReference>
<dbReference type="OrthoDB" id="9806718at2"/>
<dbReference type="SUPFAM" id="SSF103481">
    <property type="entry name" value="Multidrug resistance efflux transporter EmrE"/>
    <property type="match status" value="1"/>
</dbReference>
<evidence type="ECO:0000259" key="2">
    <source>
        <dbReference type="Pfam" id="PF00892"/>
    </source>
</evidence>
<feature type="domain" description="EamA" evidence="2">
    <location>
        <begin position="2"/>
        <end position="136"/>
    </location>
</feature>
<keyword evidence="1" id="KW-1133">Transmembrane helix</keyword>
<feature type="transmembrane region" description="Helical" evidence="1">
    <location>
        <begin position="62"/>
        <end position="81"/>
    </location>
</feature>
<feature type="transmembrane region" description="Helical" evidence="1">
    <location>
        <begin position="93"/>
        <end position="113"/>
    </location>
</feature>
<protein>
    <submittedName>
        <fullName evidence="3">EamA family transporter</fullName>
    </submittedName>
</protein>
<dbReference type="AlphaFoldDB" id="A0A4U3L586"/>
<keyword evidence="1" id="KW-0472">Membrane</keyword>
<dbReference type="RefSeq" id="WP_137260850.1">
    <property type="nucleotide sequence ID" value="NZ_SZQL01000003.1"/>
</dbReference>
<keyword evidence="1" id="KW-0812">Transmembrane</keyword>
<dbReference type="InterPro" id="IPR037185">
    <property type="entry name" value="EmrE-like"/>
</dbReference>
<dbReference type="PANTHER" id="PTHR22911">
    <property type="entry name" value="ACYL-MALONYL CONDENSING ENZYME-RELATED"/>
    <property type="match status" value="1"/>
</dbReference>
<dbReference type="Gene3D" id="1.10.3730.20">
    <property type="match status" value="1"/>
</dbReference>
<feature type="transmembrane region" description="Helical" evidence="1">
    <location>
        <begin position="6"/>
        <end position="24"/>
    </location>
</feature>
<dbReference type="PANTHER" id="PTHR22911:SF137">
    <property type="entry name" value="SOLUTE CARRIER FAMILY 35 MEMBER G2-RELATED"/>
    <property type="match status" value="1"/>
</dbReference>
<accession>A0A4U3L586</accession>
<dbReference type="InterPro" id="IPR000620">
    <property type="entry name" value="EamA_dom"/>
</dbReference>
<reference evidence="3 4" key="1">
    <citation type="submission" date="2019-05" db="EMBL/GenBank/DDBJ databases">
        <title>Panacibacter sp. strain 17mud1-8 Genome sequencing and assembly.</title>
        <authorList>
            <person name="Chhetri G."/>
        </authorList>
    </citation>
    <scope>NUCLEOTIDE SEQUENCE [LARGE SCALE GENOMIC DNA]</scope>
    <source>
        <strain evidence="3 4">17mud1-8</strain>
    </source>
</reference>
<dbReference type="EMBL" id="SZQL01000003">
    <property type="protein sequence ID" value="TKK70305.1"/>
    <property type="molecule type" value="Genomic_DNA"/>
</dbReference>
<organism evidence="3 4">
    <name type="scientific">Ilyomonas limi</name>
    <dbReference type="NCBI Taxonomy" id="2575867"/>
    <lineage>
        <taxon>Bacteria</taxon>
        <taxon>Pseudomonadati</taxon>
        <taxon>Bacteroidota</taxon>
        <taxon>Chitinophagia</taxon>
        <taxon>Chitinophagales</taxon>
        <taxon>Chitinophagaceae</taxon>
        <taxon>Ilyomonas</taxon>
    </lineage>
</organism>
<evidence type="ECO:0000256" key="1">
    <source>
        <dbReference type="SAM" id="Phobius"/>
    </source>
</evidence>
<feature type="transmembrane region" description="Helical" evidence="1">
    <location>
        <begin position="31"/>
        <end position="50"/>
    </location>
</feature>
<feature type="transmembrane region" description="Helical" evidence="1">
    <location>
        <begin position="119"/>
        <end position="138"/>
    </location>
</feature>
<sequence length="142" mass="15099">MWLIFAILDALMAAVSVILTKAGVKNVNPVLAFALQSVLILIVSWSPVLYKGNQNEVGKIDKQAWLFLAGAGVATALSSLFKFRALKEGNAGAVTSIDRGALVFVVIFATLFLKEKLTWQLVAGSILIIGGAVLIATAQQEK</sequence>
<dbReference type="Pfam" id="PF00892">
    <property type="entry name" value="EamA"/>
    <property type="match status" value="1"/>
</dbReference>
<keyword evidence="4" id="KW-1185">Reference proteome</keyword>
<proteinExistence type="predicted"/>
<evidence type="ECO:0000313" key="3">
    <source>
        <dbReference type="EMBL" id="TKK70305.1"/>
    </source>
</evidence>
<name>A0A4U3L586_9BACT</name>
<evidence type="ECO:0000313" key="4">
    <source>
        <dbReference type="Proteomes" id="UP000305848"/>
    </source>
</evidence>
<dbReference type="GO" id="GO:0016020">
    <property type="term" value="C:membrane"/>
    <property type="evidence" value="ECO:0007669"/>
    <property type="project" value="InterPro"/>
</dbReference>